<evidence type="ECO:0000313" key="10">
    <source>
        <dbReference type="EMBL" id="VDO10713.1"/>
    </source>
</evidence>
<organism evidence="12">
    <name type="scientific">Brugia timori</name>
    <dbReference type="NCBI Taxonomy" id="42155"/>
    <lineage>
        <taxon>Eukaryota</taxon>
        <taxon>Metazoa</taxon>
        <taxon>Ecdysozoa</taxon>
        <taxon>Nematoda</taxon>
        <taxon>Chromadorea</taxon>
        <taxon>Rhabditida</taxon>
        <taxon>Spirurina</taxon>
        <taxon>Spiruromorpha</taxon>
        <taxon>Filarioidea</taxon>
        <taxon>Onchocercidae</taxon>
        <taxon>Brugia</taxon>
    </lineage>
</organism>
<evidence type="ECO:0000256" key="4">
    <source>
        <dbReference type="ARBA" id="ARBA00022691"/>
    </source>
</evidence>
<dbReference type="GO" id="GO:0005634">
    <property type="term" value="C:nucleus"/>
    <property type="evidence" value="ECO:0007669"/>
    <property type="project" value="TreeGrafter"/>
</dbReference>
<evidence type="ECO:0000256" key="3">
    <source>
        <dbReference type="ARBA" id="ARBA00022679"/>
    </source>
</evidence>
<dbReference type="STRING" id="42155.A0A0R3Q7K1"/>
<evidence type="ECO:0000256" key="7">
    <source>
        <dbReference type="ARBA" id="ARBA00039099"/>
    </source>
</evidence>
<keyword evidence="11" id="KW-1185">Reference proteome</keyword>
<dbReference type="GO" id="GO:0002940">
    <property type="term" value="P:tRNA N2-guanine methylation"/>
    <property type="evidence" value="ECO:0007669"/>
    <property type="project" value="TreeGrafter"/>
</dbReference>
<name>A0A0R3Q7K1_9BILA</name>
<dbReference type="GO" id="GO:0000049">
    <property type="term" value="F:tRNA binding"/>
    <property type="evidence" value="ECO:0007669"/>
    <property type="project" value="UniProtKB-UniRule"/>
</dbReference>
<dbReference type="Pfam" id="PF02005">
    <property type="entry name" value="TRM"/>
    <property type="match status" value="1"/>
</dbReference>
<accession>A0A0R3Q7K1</accession>
<gene>
    <name evidence="10" type="ORF">BTMF_LOCUS1633</name>
</gene>
<evidence type="ECO:0000256" key="8">
    <source>
        <dbReference type="ARBA" id="ARBA00051897"/>
    </source>
</evidence>
<dbReference type="PROSITE" id="PS51626">
    <property type="entry name" value="SAM_MT_TRM1"/>
    <property type="match status" value="1"/>
</dbReference>
<evidence type="ECO:0000256" key="9">
    <source>
        <dbReference type="PROSITE-ProRule" id="PRU00958"/>
    </source>
</evidence>
<evidence type="ECO:0000256" key="5">
    <source>
        <dbReference type="ARBA" id="ARBA00022694"/>
    </source>
</evidence>
<dbReference type="PANTHER" id="PTHR10631">
    <property type="entry name" value="N 2 ,N 2 -DIMETHYLGUANOSINE TRNA METHYLTRANSFERASE"/>
    <property type="match status" value="1"/>
</dbReference>
<evidence type="ECO:0000313" key="11">
    <source>
        <dbReference type="Proteomes" id="UP000280834"/>
    </source>
</evidence>
<evidence type="ECO:0000256" key="6">
    <source>
        <dbReference type="ARBA" id="ARBA00022884"/>
    </source>
</evidence>
<sequence length="223" mass="25055">MDMEVRQENQLAIEQITTSINDNDTNNSNFIIEGSAKLDSSSPTVAFYNPAQQFNRDLTILVLQQFVEDRKKELEEKKCNEQNGDVEPQAKRSRKLGVRDDSEIRILDALSASGLRAIRFAKEVPYVAKIIANDFSEQAVSSMNKNIEMNGVQNLVESRCGDAVDAMMSNRSFDKRFHAIDIDPYGSASIFLNSAVQAVTDKGFLDIIHVVNRLNIIEDMFIS</sequence>
<dbReference type="GO" id="GO:0160104">
    <property type="term" value="F:tRNA (guanine(26)-N2)-dimethyltransferase activity"/>
    <property type="evidence" value="ECO:0007669"/>
    <property type="project" value="UniProtKB-EC"/>
</dbReference>
<dbReference type="InterPro" id="IPR029063">
    <property type="entry name" value="SAM-dependent_MTases_sf"/>
</dbReference>
<keyword evidence="3 9" id="KW-0808">Transferase</keyword>
<keyword evidence="6 9" id="KW-0694">RNA-binding</keyword>
<keyword evidence="4 9" id="KW-0949">S-adenosyl-L-methionine</keyword>
<dbReference type="Gene3D" id="3.40.50.150">
    <property type="entry name" value="Vaccinia Virus protein VP39"/>
    <property type="match status" value="1"/>
</dbReference>
<keyword evidence="5 9" id="KW-0819">tRNA processing</keyword>
<evidence type="ECO:0000256" key="1">
    <source>
        <dbReference type="ARBA" id="ARBA00022555"/>
    </source>
</evidence>
<comment type="catalytic activity">
    <reaction evidence="8">
        <text>guanosine(26) in tRNA + 2 S-adenosyl-L-methionine = N(2)-dimethylguanosine(26) in tRNA + 2 S-adenosyl-L-homocysteine + 2 H(+)</text>
        <dbReference type="Rhea" id="RHEA:43140"/>
        <dbReference type="Rhea" id="RHEA-COMP:10359"/>
        <dbReference type="Rhea" id="RHEA-COMP:10360"/>
        <dbReference type="ChEBI" id="CHEBI:15378"/>
        <dbReference type="ChEBI" id="CHEBI:57856"/>
        <dbReference type="ChEBI" id="CHEBI:59789"/>
        <dbReference type="ChEBI" id="CHEBI:74269"/>
        <dbReference type="ChEBI" id="CHEBI:74513"/>
        <dbReference type="EC" id="2.1.1.216"/>
    </reaction>
</comment>
<dbReference type="EC" id="2.1.1.216" evidence="7"/>
<evidence type="ECO:0000313" key="12">
    <source>
        <dbReference type="WBParaSite" id="BTMF_0000230501-mRNA-1"/>
    </source>
</evidence>
<reference evidence="10 11" key="2">
    <citation type="submission" date="2018-11" db="EMBL/GenBank/DDBJ databases">
        <authorList>
            <consortium name="Pathogen Informatics"/>
        </authorList>
    </citation>
    <scope>NUCLEOTIDE SEQUENCE [LARGE SCALE GENOMIC DNA]</scope>
</reference>
<dbReference type="SUPFAM" id="SSF53335">
    <property type="entry name" value="S-adenosyl-L-methionine-dependent methyltransferases"/>
    <property type="match status" value="1"/>
</dbReference>
<dbReference type="EMBL" id="UZAG01001203">
    <property type="protein sequence ID" value="VDO10713.1"/>
    <property type="molecule type" value="Genomic_DNA"/>
</dbReference>
<proteinExistence type="inferred from homology"/>
<keyword evidence="2 9" id="KW-0489">Methyltransferase</keyword>
<comment type="similarity">
    <text evidence="9">Belongs to the class I-like SAM-binding methyltransferase superfamily. Trm1 family.</text>
</comment>
<keyword evidence="1 9" id="KW-0820">tRNA-binding</keyword>
<dbReference type="AlphaFoldDB" id="A0A0R3Q7K1"/>
<dbReference type="Proteomes" id="UP000280834">
    <property type="component" value="Unassembled WGS sequence"/>
</dbReference>
<protein>
    <recommendedName>
        <fullName evidence="7">tRNA (guanine(26)-N(2))-dimethyltransferase</fullName>
        <ecNumber evidence="7">2.1.1.216</ecNumber>
    </recommendedName>
</protein>
<dbReference type="PANTHER" id="PTHR10631:SF3">
    <property type="entry name" value="TRNA (GUANINE(26)-N(2))-DIMETHYLTRANSFERASE"/>
    <property type="match status" value="1"/>
</dbReference>
<dbReference type="WBParaSite" id="BTMF_0000230501-mRNA-1">
    <property type="protein sequence ID" value="BTMF_0000230501-mRNA-1"/>
    <property type="gene ID" value="BTMF_0000230501"/>
</dbReference>
<evidence type="ECO:0000256" key="2">
    <source>
        <dbReference type="ARBA" id="ARBA00022603"/>
    </source>
</evidence>
<dbReference type="InterPro" id="IPR002905">
    <property type="entry name" value="Trm1"/>
</dbReference>
<reference evidence="12" key="1">
    <citation type="submission" date="2017-02" db="UniProtKB">
        <authorList>
            <consortium name="WormBaseParasite"/>
        </authorList>
    </citation>
    <scope>IDENTIFICATION</scope>
</reference>